<proteinExistence type="predicted"/>
<dbReference type="PANTHER" id="PTHR36529">
    <property type="entry name" value="SLL1095 PROTEIN"/>
    <property type="match status" value="1"/>
</dbReference>
<dbReference type="InterPro" id="IPR029044">
    <property type="entry name" value="Nucleotide-diphossugar_trans"/>
</dbReference>
<dbReference type="InterPro" id="IPR018641">
    <property type="entry name" value="Trfase_1_rSAM/seldom-assoc"/>
</dbReference>
<accession>A0ABT7MI19</accession>
<reference evidence="1 2" key="1">
    <citation type="submission" date="2023-06" db="EMBL/GenBank/DDBJ databases">
        <title>Actinomycetospora Odt1-22.</title>
        <authorList>
            <person name="Supong K."/>
        </authorList>
    </citation>
    <scope>NUCLEOTIDE SEQUENCE [LARGE SCALE GENOMIC DNA]</scope>
    <source>
        <strain evidence="1 2">Odt1-22</strain>
    </source>
</reference>
<dbReference type="Pfam" id="PF09837">
    <property type="entry name" value="DUF2064"/>
    <property type="match status" value="1"/>
</dbReference>
<dbReference type="PANTHER" id="PTHR36529:SF1">
    <property type="entry name" value="GLYCOSYLTRANSFERASE"/>
    <property type="match status" value="1"/>
</dbReference>
<dbReference type="Gene3D" id="3.90.550.10">
    <property type="entry name" value="Spore Coat Polysaccharide Biosynthesis Protein SpsA, Chain A"/>
    <property type="match status" value="1"/>
</dbReference>
<keyword evidence="2" id="KW-1185">Reference proteome</keyword>
<dbReference type="EMBL" id="JASVWF010000010">
    <property type="protein sequence ID" value="MDL5160323.1"/>
    <property type="molecule type" value="Genomic_DNA"/>
</dbReference>
<dbReference type="Proteomes" id="UP001231924">
    <property type="component" value="Unassembled WGS sequence"/>
</dbReference>
<gene>
    <name evidence="1" type="ORF">QRT03_30450</name>
</gene>
<dbReference type="SUPFAM" id="SSF53448">
    <property type="entry name" value="Nucleotide-diphospho-sugar transferases"/>
    <property type="match status" value="1"/>
</dbReference>
<dbReference type="RefSeq" id="WP_286056927.1">
    <property type="nucleotide sequence ID" value="NZ_JASVWF010000010.1"/>
</dbReference>
<evidence type="ECO:0000313" key="1">
    <source>
        <dbReference type="EMBL" id="MDL5160323.1"/>
    </source>
</evidence>
<evidence type="ECO:0000313" key="2">
    <source>
        <dbReference type="Proteomes" id="UP001231924"/>
    </source>
</evidence>
<organism evidence="1 2">
    <name type="scientific">Actinomycetospora termitidis</name>
    <dbReference type="NCBI Taxonomy" id="3053470"/>
    <lineage>
        <taxon>Bacteria</taxon>
        <taxon>Bacillati</taxon>
        <taxon>Actinomycetota</taxon>
        <taxon>Actinomycetes</taxon>
        <taxon>Pseudonocardiales</taxon>
        <taxon>Pseudonocardiaceae</taxon>
        <taxon>Actinomycetospora</taxon>
    </lineage>
</organism>
<sequence>MASGATGNAAVARVVLVLAKAPVPGRAKTRLTPPATPEGAAGIAAAALLDTLDAAAAVPNARVVVALEGDLADAVRGDEIAAAVAGHTVVRQRGDSLGERIEAAHADTAALYPGAATVQVGMDTPQLDAARLDAALRHVQTSALAAFGVAHDGGWWAMALRDPRRAAIIAGIPTSRDDTGARTLAALHDALGADAVAELDALSDVDTAADAAAVAALAPHGRFARAVEEFLGPVTTGAVGGTRP</sequence>
<name>A0ABT7MI19_9PSEU</name>
<protein>
    <submittedName>
        <fullName evidence="1">DUF2064 domain-containing protein</fullName>
    </submittedName>
</protein>
<comment type="caution">
    <text evidence="1">The sequence shown here is derived from an EMBL/GenBank/DDBJ whole genome shotgun (WGS) entry which is preliminary data.</text>
</comment>